<dbReference type="Proteomes" id="UP001595904">
    <property type="component" value="Unassembled WGS sequence"/>
</dbReference>
<dbReference type="EMBL" id="JBHSDU010000003">
    <property type="protein sequence ID" value="MFC4310614.1"/>
    <property type="molecule type" value="Genomic_DNA"/>
</dbReference>
<keyword evidence="3" id="KW-1185">Reference proteome</keyword>
<comment type="caution">
    <text evidence="2">The sequence shown here is derived from an EMBL/GenBank/DDBJ whole genome shotgun (WGS) entry which is preliminary data.</text>
</comment>
<dbReference type="InterPro" id="IPR038460">
    <property type="entry name" value="AcetylCoA_hyd_C_sf"/>
</dbReference>
<dbReference type="PANTHER" id="PTHR21432:SF20">
    <property type="entry name" value="ACETYL-COA HYDROLASE"/>
    <property type="match status" value="1"/>
</dbReference>
<dbReference type="InterPro" id="IPR026888">
    <property type="entry name" value="AcetylCoA_hyd_C"/>
</dbReference>
<organism evidence="2 3">
    <name type="scientific">Steroidobacter flavus</name>
    <dbReference type="NCBI Taxonomy" id="1842136"/>
    <lineage>
        <taxon>Bacteria</taxon>
        <taxon>Pseudomonadati</taxon>
        <taxon>Pseudomonadota</taxon>
        <taxon>Gammaproteobacteria</taxon>
        <taxon>Steroidobacterales</taxon>
        <taxon>Steroidobacteraceae</taxon>
        <taxon>Steroidobacter</taxon>
    </lineage>
</organism>
<dbReference type="RefSeq" id="WP_380598239.1">
    <property type="nucleotide sequence ID" value="NZ_JBHSDU010000003.1"/>
</dbReference>
<dbReference type="SUPFAM" id="SSF100950">
    <property type="entry name" value="NagB/RpiA/CoA transferase-like"/>
    <property type="match status" value="1"/>
</dbReference>
<name>A0ABV8SVP8_9GAMM</name>
<evidence type="ECO:0000259" key="1">
    <source>
        <dbReference type="Pfam" id="PF13336"/>
    </source>
</evidence>
<dbReference type="InterPro" id="IPR037171">
    <property type="entry name" value="NagB/RpiA_transferase-like"/>
</dbReference>
<dbReference type="Gene3D" id="3.40.1080.10">
    <property type="entry name" value="Glutaconate Coenzyme A-transferase"/>
    <property type="match status" value="1"/>
</dbReference>
<evidence type="ECO:0000313" key="2">
    <source>
        <dbReference type="EMBL" id="MFC4310614.1"/>
    </source>
</evidence>
<accession>A0ABV8SVP8</accession>
<proteinExistence type="predicted"/>
<reference evidence="3" key="1">
    <citation type="journal article" date="2019" name="Int. J. Syst. Evol. Microbiol.">
        <title>The Global Catalogue of Microorganisms (GCM) 10K type strain sequencing project: providing services to taxonomists for standard genome sequencing and annotation.</title>
        <authorList>
            <consortium name="The Broad Institute Genomics Platform"/>
            <consortium name="The Broad Institute Genome Sequencing Center for Infectious Disease"/>
            <person name="Wu L."/>
            <person name="Ma J."/>
        </authorList>
    </citation>
    <scope>NUCLEOTIDE SEQUENCE [LARGE SCALE GENOMIC DNA]</scope>
    <source>
        <strain evidence="3">CGMCC 1.10759</strain>
    </source>
</reference>
<evidence type="ECO:0000313" key="3">
    <source>
        <dbReference type="Proteomes" id="UP001595904"/>
    </source>
</evidence>
<protein>
    <submittedName>
        <fullName evidence="2">Acetyl-CoA hydrolase/transferase C-terminal domain-containing protein</fullName>
    </submittedName>
</protein>
<dbReference type="GO" id="GO:0016787">
    <property type="term" value="F:hydrolase activity"/>
    <property type="evidence" value="ECO:0007669"/>
    <property type="project" value="UniProtKB-KW"/>
</dbReference>
<dbReference type="Pfam" id="PF13336">
    <property type="entry name" value="AcetylCoA_hyd_C"/>
    <property type="match status" value="1"/>
</dbReference>
<dbReference type="InterPro" id="IPR046433">
    <property type="entry name" value="ActCoA_hydro"/>
</dbReference>
<dbReference type="Gene3D" id="3.30.750.70">
    <property type="entry name" value="4-hydroxybutyrate coenzyme like domains"/>
    <property type="match status" value="1"/>
</dbReference>
<sequence>MTAAAPLKFTAPDECVEATLTRVGKHVVLGLPVAIGKPNTLVNAFVARAVADPHVKLTIITALSLRVPRGRSDLEKRFIEPFTRRVFGNYPELDYLRLIERQQLPANIEVLEFYMEPGAWLRNEHLQQHYLSSNYTHVARDALRRGLNVIAQLVAAPPANEAPGLLSLGSNADMTADLLPQIAAMRAAGSSKPFVLIGQVHRDLPFMYGDALVTADTFDFLVQDPGTALFSPPNMPIPPTEHAIALNVSTLIRDGGTLQLGIGELGDGICYALQLRQQQPALYREVLESTGMLARHRRLIETEGGTAPFERGLYGCTEMLADGFLDLYRSGILKRRVYPSAKLQRLIDDGHIDENVSLHTLDALVEAGMNRMSFADFQEFREVGLFRDDVDYDRGVLITPDGQQLRATFSDPEQRAQIAQYCLGETLRNGVLADAGFFFGPKGFYTGLRELPAVQRRMFAMRGISFVNELYGHEWELKVAQRRYARFVNTTMMVTGLGAAVSDALADGRVVSGVGGQYNFVAMAHALPEARSILCLRSTRTADGVTSSNVVWTYGHCTVPRHLRDIVVTEYGIADLRGRTDREIVEALVGIMDARFQRAFVADAQRAGKLPKNWSIPEAARANTPQQLARKFAPWRERGLFAELPFGTDFTAEELVLSKALRSLQASTQSWSGRVLTLLDALLNGSPVPAVQPHLARMGLARADSLSQAMQRRLLTTALRKILQTG</sequence>
<keyword evidence="2" id="KW-0378">Hydrolase</keyword>
<dbReference type="PANTHER" id="PTHR21432">
    <property type="entry name" value="ACETYL-COA HYDROLASE-RELATED"/>
    <property type="match status" value="1"/>
</dbReference>
<dbReference type="Gene3D" id="3.40.1080.20">
    <property type="entry name" value="Acetyl-CoA hydrolase/transferase C-terminal domain"/>
    <property type="match status" value="1"/>
</dbReference>
<feature type="domain" description="Acetyl-CoA hydrolase/transferase C-terminal" evidence="1">
    <location>
        <begin position="455"/>
        <end position="602"/>
    </location>
</feature>
<gene>
    <name evidence="2" type="ORF">ACFPN2_16095</name>
</gene>